<comment type="caution">
    <text evidence="5">The sequence shown here is derived from an EMBL/GenBank/DDBJ whole genome shotgun (WGS) entry which is preliminary data.</text>
</comment>
<dbReference type="InterPro" id="IPR001680">
    <property type="entry name" value="WD40_rpt"/>
</dbReference>
<dbReference type="Pfam" id="PF00400">
    <property type="entry name" value="WD40"/>
    <property type="match status" value="2"/>
</dbReference>
<evidence type="ECO:0000256" key="1">
    <source>
        <dbReference type="ARBA" id="ARBA00022574"/>
    </source>
</evidence>
<keyword evidence="2" id="KW-0677">Repeat</keyword>
<dbReference type="InterPro" id="IPR011047">
    <property type="entry name" value="Quinoprotein_ADH-like_sf"/>
</dbReference>
<dbReference type="InterPro" id="IPR015943">
    <property type="entry name" value="WD40/YVTN_repeat-like_dom_sf"/>
</dbReference>
<feature type="region of interest" description="Disordered" evidence="4">
    <location>
        <begin position="1"/>
        <end position="69"/>
    </location>
</feature>
<feature type="repeat" description="WD" evidence="3">
    <location>
        <begin position="217"/>
        <end position="248"/>
    </location>
</feature>
<dbReference type="Gene3D" id="2.130.10.10">
    <property type="entry name" value="YVTN repeat-like/Quinoprotein amine dehydrogenase"/>
    <property type="match status" value="1"/>
</dbReference>
<dbReference type="OrthoDB" id="10261640at2759"/>
<evidence type="ECO:0000313" key="5">
    <source>
        <dbReference type="EMBL" id="EJK69486.1"/>
    </source>
</evidence>
<evidence type="ECO:0000256" key="3">
    <source>
        <dbReference type="PROSITE-ProRule" id="PRU00221"/>
    </source>
</evidence>
<keyword evidence="1 3" id="KW-0853">WD repeat</keyword>
<dbReference type="PROSITE" id="PS50294">
    <property type="entry name" value="WD_REPEATS_REGION"/>
    <property type="match status" value="1"/>
</dbReference>
<dbReference type="EMBL" id="AGNL01009996">
    <property type="protein sequence ID" value="EJK69486.1"/>
    <property type="molecule type" value="Genomic_DNA"/>
</dbReference>
<reference evidence="5 6" key="1">
    <citation type="journal article" date="2012" name="Genome Biol.">
        <title>Genome and low-iron response of an oceanic diatom adapted to chronic iron limitation.</title>
        <authorList>
            <person name="Lommer M."/>
            <person name="Specht M."/>
            <person name="Roy A.S."/>
            <person name="Kraemer L."/>
            <person name="Andreson R."/>
            <person name="Gutowska M.A."/>
            <person name="Wolf J."/>
            <person name="Bergner S.V."/>
            <person name="Schilhabel M.B."/>
            <person name="Klostermeier U.C."/>
            <person name="Beiko R.G."/>
            <person name="Rosenstiel P."/>
            <person name="Hippler M."/>
            <person name="Laroche J."/>
        </authorList>
    </citation>
    <scope>NUCLEOTIDE SEQUENCE [LARGE SCALE GENOMIC DNA]</scope>
    <source>
        <strain evidence="5 6">CCMP1005</strain>
    </source>
</reference>
<dbReference type="SMART" id="SM00320">
    <property type="entry name" value="WD40"/>
    <property type="match status" value="4"/>
</dbReference>
<dbReference type="PANTHER" id="PTHR19857:SF8">
    <property type="entry name" value="ANGIO-ASSOCIATED MIGRATORY CELL PROTEIN"/>
    <property type="match status" value="1"/>
</dbReference>
<dbReference type="OMA" id="RAMEGPE"/>
<feature type="compositionally biased region" description="Acidic residues" evidence="4">
    <location>
        <begin position="329"/>
        <end position="339"/>
    </location>
</feature>
<dbReference type="AlphaFoldDB" id="K0T7Z7"/>
<dbReference type="InterPro" id="IPR051179">
    <property type="entry name" value="WD_repeat_multifunction"/>
</dbReference>
<protein>
    <submittedName>
        <fullName evidence="5">Uncharacterized protein</fullName>
    </submittedName>
</protein>
<evidence type="ECO:0000256" key="2">
    <source>
        <dbReference type="ARBA" id="ARBA00022737"/>
    </source>
</evidence>
<feature type="region of interest" description="Disordered" evidence="4">
    <location>
        <begin position="377"/>
        <end position="399"/>
    </location>
</feature>
<keyword evidence="6" id="KW-1185">Reference proteome</keyword>
<feature type="region of interest" description="Disordered" evidence="4">
    <location>
        <begin position="315"/>
        <end position="342"/>
    </location>
</feature>
<name>K0T7Z7_THAOC</name>
<dbReference type="eggNOG" id="KOG0296">
    <property type="taxonomic scope" value="Eukaryota"/>
</dbReference>
<dbReference type="SUPFAM" id="SSF50998">
    <property type="entry name" value="Quinoprotein alcohol dehydrogenase-like"/>
    <property type="match status" value="1"/>
</dbReference>
<evidence type="ECO:0000256" key="4">
    <source>
        <dbReference type="SAM" id="MobiDB-lite"/>
    </source>
</evidence>
<feature type="compositionally biased region" description="Basic and acidic residues" evidence="4">
    <location>
        <begin position="445"/>
        <end position="456"/>
    </location>
</feature>
<dbReference type="PANTHER" id="PTHR19857">
    <property type="entry name" value="MITOCHONDRIAL DIVISION PROTEIN 1-RELATED"/>
    <property type="match status" value="1"/>
</dbReference>
<organism evidence="5 6">
    <name type="scientific">Thalassiosira oceanica</name>
    <name type="common">Marine diatom</name>
    <dbReference type="NCBI Taxonomy" id="159749"/>
    <lineage>
        <taxon>Eukaryota</taxon>
        <taxon>Sar</taxon>
        <taxon>Stramenopiles</taxon>
        <taxon>Ochrophyta</taxon>
        <taxon>Bacillariophyta</taxon>
        <taxon>Coscinodiscophyceae</taxon>
        <taxon>Thalassiosirophycidae</taxon>
        <taxon>Thalassiosirales</taxon>
        <taxon>Thalassiosiraceae</taxon>
        <taxon>Thalassiosira</taxon>
    </lineage>
</organism>
<dbReference type="Proteomes" id="UP000266841">
    <property type="component" value="Unassembled WGS sequence"/>
</dbReference>
<feature type="compositionally biased region" description="Acidic residues" evidence="4">
    <location>
        <begin position="36"/>
        <end position="45"/>
    </location>
</feature>
<proteinExistence type="predicted"/>
<feature type="region of interest" description="Disordered" evidence="4">
    <location>
        <begin position="411"/>
        <end position="457"/>
    </location>
</feature>
<evidence type="ECO:0000313" key="6">
    <source>
        <dbReference type="Proteomes" id="UP000266841"/>
    </source>
</evidence>
<sequence>MDPNPTVDGDAAEDFDDAPTYLNEGEAVEVKVDDAAPMDESDEPSEPQGGVPPAEAQAPQRETPPDDSAASFATHADAVYAVDSHYDPATGTLYVASGGGDDRACLHAVSSAGSKSSVPLSHPHTDSVSCVAFNAAHVGNDASGTPQRSLLAAGSYDGSIVLYDPSTGQLVRAMEGPEDVEWLSFHPKGGTVLLAGSMADGTVWMYHLPTESCLQVFVGHEGGAVAGGFTPDGKTVVSAGSDGTVRSWAPRKGTCKHVFRLVGRGGGGGGGEMQPGLTCLALGGGQDGQLAAAGGEDGNAYVVHVGGKKVVATLPHFEGGKQQRQNNDSMEDEDMDDEGEARSVEAVGFCPAAVPARRVVRHGRVRRSPQGLEHVRGIRRRGPDEAAAEVARHPPPSHLLVLGRGRFGLGREGRSASDGVQRGQSGRGQRHGRLVRAGGRRRGGRHGERRPDREGVRAASLRYRGGGPEDELMLASVVLVTSILLCRVSIAEVCI</sequence>
<dbReference type="PROSITE" id="PS50082">
    <property type="entry name" value="WD_REPEATS_2"/>
    <property type="match status" value="1"/>
</dbReference>
<feature type="compositionally biased region" description="Basic residues" evidence="4">
    <location>
        <begin position="428"/>
        <end position="444"/>
    </location>
</feature>
<gene>
    <name evidence="5" type="ORF">THAOC_09251</name>
</gene>
<accession>K0T7Z7</accession>